<evidence type="ECO:0000256" key="1">
    <source>
        <dbReference type="SAM" id="MobiDB-lite"/>
    </source>
</evidence>
<name>A0A7N2KQ23_QUELO</name>
<proteinExistence type="predicted"/>
<organism evidence="2 3">
    <name type="scientific">Quercus lobata</name>
    <name type="common">Valley oak</name>
    <dbReference type="NCBI Taxonomy" id="97700"/>
    <lineage>
        <taxon>Eukaryota</taxon>
        <taxon>Viridiplantae</taxon>
        <taxon>Streptophyta</taxon>
        <taxon>Embryophyta</taxon>
        <taxon>Tracheophyta</taxon>
        <taxon>Spermatophyta</taxon>
        <taxon>Magnoliopsida</taxon>
        <taxon>eudicotyledons</taxon>
        <taxon>Gunneridae</taxon>
        <taxon>Pentapetalae</taxon>
        <taxon>rosids</taxon>
        <taxon>fabids</taxon>
        <taxon>Fagales</taxon>
        <taxon>Fagaceae</taxon>
        <taxon>Quercus</taxon>
    </lineage>
</organism>
<dbReference type="AlphaFoldDB" id="A0A7N2KQ23"/>
<dbReference type="Proteomes" id="UP000594261">
    <property type="component" value="Chromosome 1"/>
</dbReference>
<sequence>MSYNDEHMVWFPPRTRRHITKETLYWDTLCKLGSEIYTDCIDTLKAVEEIGQLTLDDARAAGNTSEPVARHGQRAGGHQGHGIAVNLSIDEMCLDTGYDMDCDATSPLPSMAHDDAGPSHRFAHGETSQSPSMVRDDTYPPTSFITSLLPTTRTSSPSTTSTAPTDVHGRDEMRFMPTLGAVPPEFVHTEFI</sequence>
<reference evidence="2" key="2">
    <citation type="submission" date="2021-01" db="UniProtKB">
        <authorList>
            <consortium name="EnsemblPlants"/>
        </authorList>
    </citation>
    <scope>IDENTIFICATION</scope>
</reference>
<dbReference type="EnsemblPlants" id="QL01p038678:mrna">
    <property type="protein sequence ID" value="QL01p038678:mrna"/>
    <property type="gene ID" value="QL01p038678"/>
</dbReference>
<evidence type="ECO:0000313" key="3">
    <source>
        <dbReference type="Proteomes" id="UP000594261"/>
    </source>
</evidence>
<reference evidence="2 3" key="1">
    <citation type="journal article" date="2016" name="G3 (Bethesda)">
        <title>First Draft Assembly and Annotation of the Genome of a California Endemic Oak Quercus lobata Nee (Fagaceae).</title>
        <authorList>
            <person name="Sork V.L."/>
            <person name="Fitz-Gibbon S.T."/>
            <person name="Puiu D."/>
            <person name="Crepeau M."/>
            <person name="Gugger P.F."/>
            <person name="Sherman R."/>
            <person name="Stevens K."/>
            <person name="Langley C.H."/>
            <person name="Pellegrini M."/>
            <person name="Salzberg S.L."/>
        </authorList>
    </citation>
    <scope>NUCLEOTIDE SEQUENCE [LARGE SCALE GENOMIC DNA]</scope>
    <source>
        <strain evidence="2 3">cv. SW786</strain>
    </source>
</reference>
<accession>A0A7N2KQ23</accession>
<dbReference type="EMBL" id="LRBV02000001">
    <property type="status" value="NOT_ANNOTATED_CDS"/>
    <property type="molecule type" value="Genomic_DNA"/>
</dbReference>
<feature type="compositionally biased region" description="Low complexity" evidence="1">
    <location>
        <begin position="146"/>
        <end position="165"/>
    </location>
</feature>
<feature type="region of interest" description="Disordered" evidence="1">
    <location>
        <begin position="117"/>
        <end position="168"/>
    </location>
</feature>
<keyword evidence="3" id="KW-1185">Reference proteome</keyword>
<dbReference type="Gramene" id="QL01p038678:mrna">
    <property type="protein sequence ID" value="QL01p038678:mrna"/>
    <property type="gene ID" value="QL01p038678"/>
</dbReference>
<evidence type="ECO:0000313" key="2">
    <source>
        <dbReference type="EnsemblPlants" id="QL01p038678:mrna"/>
    </source>
</evidence>
<dbReference type="InParanoid" id="A0A7N2KQ23"/>
<protein>
    <submittedName>
        <fullName evidence="2">Uncharacterized protein</fullName>
    </submittedName>
</protein>